<reference evidence="1" key="2">
    <citation type="submission" date="2024-07" db="EMBL/GenBank/DDBJ databases">
        <authorList>
            <person name="Pedersen J.S."/>
            <person name="Mulbjerg M.R."/>
            <person name="Carstens A.B."/>
            <person name="Hansen L.H."/>
        </authorList>
    </citation>
    <scope>NUCLEOTIDE SEQUENCE</scope>
</reference>
<protein>
    <submittedName>
        <fullName evidence="1">Uncharacterized protein</fullName>
    </submittedName>
</protein>
<name>A0AB39ABG8_9CAUD</name>
<reference evidence="1" key="1">
    <citation type="journal article" date="2024" name="Virus Res.">
        <title>A novel genus of Pectobacterium bacteriophages display broad host range by targeting several species of Danish soft rot isolates.</title>
        <authorList>
            <person name="Pedersen J.S."/>
            <person name="Carstens A.B."/>
            <person name="Rothgard M.M."/>
            <person name="Roy C."/>
            <person name="Viry A."/>
            <person name="Papudeshi B."/>
            <person name="Kot W."/>
            <person name="Hille F."/>
            <person name="Franz C.M.A.P."/>
            <person name="Edwards R."/>
            <person name="Hansen L.H."/>
        </authorList>
    </citation>
    <scope>NUCLEOTIDE SEQUENCE</scope>
</reference>
<proteinExistence type="predicted"/>
<evidence type="ECO:0000313" key="1">
    <source>
        <dbReference type="EMBL" id="XDF89564.1"/>
    </source>
</evidence>
<organism evidence="1">
    <name type="scientific">Pectobacterium phage Amona</name>
    <dbReference type="NCBI Taxonomy" id="3158137"/>
    <lineage>
        <taxon>Viruses</taxon>
        <taxon>Duplodnaviria</taxon>
        <taxon>Heunggongvirae</taxon>
        <taxon>Uroviricota</taxon>
        <taxon>Caudoviricetes</taxon>
    </lineage>
</organism>
<dbReference type="EMBL" id="PQ008971">
    <property type="protein sequence ID" value="XDF89564.1"/>
    <property type="molecule type" value="Genomic_DNA"/>
</dbReference>
<gene>
    <name evidence="1" type="ORF">CVQSGQUC_CDS0059</name>
</gene>
<sequence>MKKEIELHVSLCVSSATGIAYNGKKGDIKIDNEFDKAKIYGCNGHDAGDWIALPKITVTVECDDAVIADAELLVRNSLDAKMKRLRDSYEKESAAIQAEIDDIKG</sequence>
<accession>A0AB39ABG8</accession>